<dbReference type="OrthoDB" id="1749319at2"/>
<evidence type="ECO:0000256" key="1">
    <source>
        <dbReference type="SAM" id="MobiDB-lite"/>
    </source>
</evidence>
<dbReference type="RefSeq" id="WP_106012966.1">
    <property type="nucleotide sequence ID" value="NZ_CP027226.1"/>
</dbReference>
<keyword evidence="2" id="KW-0812">Transmembrane</keyword>
<gene>
    <name evidence="3" type="ORF">C5Q98_07265</name>
</gene>
<evidence type="ECO:0008006" key="5">
    <source>
        <dbReference type="Google" id="ProtNLM"/>
    </source>
</evidence>
<feature type="transmembrane region" description="Helical" evidence="2">
    <location>
        <begin position="38"/>
        <end position="58"/>
    </location>
</feature>
<dbReference type="KEGG" id="fsa:C5Q98_07265"/>
<proteinExistence type="predicted"/>
<evidence type="ECO:0000256" key="2">
    <source>
        <dbReference type="SAM" id="Phobius"/>
    </source>
</evidence>
<sequence>MSDYNENNNKNINIKWWHVLICSVLLISIGVAMGESPYAPLVGLSGVAMPIVFGVIKLNKFIKTKFARSKSTPESSVQSNLRQKFQKGNFTSVNQSNFKDFPDPSSELSSQTPNLPKEPSFFERLRRQVEEQQRIRAENKAIEKAYQKERLKQLKHDKIPYCPRCKSTSLSAQKKGFGIGKAVIGASLTGSALGLVGGNIGARKIHVTCLNCGKRFKAGKGGKW</sequence>
<accession>A0A2S0KPT9</accession>
<evidence type="ECO:0000313" key="3">
    <source>
        <dbReference type="EMBL" id="AVM43019.1"/>
    </source>
</evidence>
<feature type="transmembrane region" description="Helical" evidence="2">
    <location>
        <begin position="12"/>
        <end position="32"/>
    </location>
</feature>
<keyword evidence="2" id="KW-1133">Transmembrane helix</keyword>
<dbReference type="EMBL" id="CP027226">
    <property type="protein sequence ID" value="AVM43019.1"/>
    <property type="molecule type" value="Genomic_DNA"/>
</dbReference>
<protein>
    <recommendedName>
        <fullName evidence="5">LITAF domain-containing protein</fullName>
    </recommendedName>
</protein>
<name>A0A2S0KPT9_9FIRM</name>
<feature type="region of interest" description="Disordered" evidence="1">
    <location>
        <begin position="92"/>
        <end position="119"/>
    </location>
</feature>
<evidence type="ECO:0000313" key="4">
    <source>
        <dbReference type="Proteomes" id="UP000237947"/>
    </source>
</evidence>
<organism evidence="3 4">
    <name type="scientific">Fastidiosipila sanguinis</name>
    <dbReference type="NCBI Taxonomy" id="236753"/>
    <lineage>
        <taxon>Bacteria</taxon>
        <taxon>Bacillati</taxon>
        <taxon>Bacillota</taxon>
        <taxon>Clostridia</taxon>
        <taxon>Eubacteriales</taxon>
        <taxon>Oscillospiraceae</taxon>
        <taxon>Fastidiosipila</taxon>
    </lineage>
</organism>
<keyword evidence="4" id="KW-1185">Reference proteome</keyword>
<dbReference type="AlphaFoldDB" id="A0A2S0KPT9"/>
<dbReference type="Proteomes" id="UP000237947">
    <property type="component" value="Chromosome"/>
</dbReference>
<keyword evidence="2" id="KW-0472">Membrane</keyword>
<reference evidence="4" key="1">
    <citation type="submission" date="2018-02" db="EMBL/GenBank/DDBJ databases">
        <authorList>
            <person name="Holder M.E."/>
            <person name="Ajami N.J."/>
            <person name="Petrosino J.F."/>
        </authorList>
    </citation>
    <scope>NUCLEOTIDE SEQUENCE [LARGE SCALE GENOMIC DNA]</scope>
    <source>
        <strain evidence="4">CCUG 47711</strain>
    </source>
</reference>